<feature type="compositionally biased region" description="Low complexity" evidence="1">
    <location>
        <begin position="24"/>
        <end position="34"/>
    </location>
</feature>
<dbReference type="RefSeq" id="WP_305517066.1">
    <property type="nucleotide sequence ID" value="NZ_JAUPEV010000006.1"/>
</dbReference>
<dbReference type="EMBL" id="JAUPEV010000006">
    <property type="protein sequence ID" value="MDO7253221.1"/>
    <property type="molecule type" value="Genomic_DNA"/>
</dbReference>
<proteinExistence type="predicted"/>
<reference evidence="2" key="2">
    <citation type="submission" date="2023-07" db="EMBL/GenBank/DDBJ databases">
        <authorList>
            <person name="Aydin F."/>
            <person name="Tarhane S."/>
            <person name="Saticioglu I.B."/>
            <person name="Karakaya E."/>
            <person name="Abay S."/>
            <person name="Guran O."/>
            <person name="Bozkurt E."/>
            <person name="Uzum N."/>
            <person name="Olgun K."/>
            <person name="Jablonski D."/>
        </authorList>
    </citation>
    <scope>NUCLEOTIDE SEQUENCE</scope>
    <source>
        <strain evidence="2">Faydin-H75</strain>
    </source>
</reference>
<dbReference type="Proteomes" id="UP001177258">
    <property type="component" value="Unassembled WGS sequence"/>
</dbReference>
<accession>A0AA90PKG9</accession>
<dbReference type="EMBL" id="JAUYZK010000006">
    <property type="protein sequence ID" value="MDP2539145.1"/>
    <property type="molecule type" value="Genomic_DNA"/>
</dbReference>
<protein>
    <submittedName>
        <fullName evidence="3">Uncharacterized protein</fullName>
    </submittedName>
</protein>
<comment type="caution">
    <text evidence="3">The sequence shown here is derived from an EMBL/GenBank/DDBJ whole genome shotgun (WGS) entry which is preliminary data.</text>
</comment>
<dbReference type="AlphaFoldDB" id="A0AA90PKG9"/>
<feature type="region of interest" description="Disordered" evidence="1">
    <location>
        <begin position="19"/>
        <end position="57"/>
    </location>
</feature>
<evidence type="ECO:0000313" key="4">
    <source>
        <dbReference type="Proteomes" id="UP001177258"/>
    </source>
</evidence>
<dbReference type="Proteomes" id="UP001240777">
    <property type="component" value="Unassembled WGS sequence"/>
</dbReference>
<reference evidence="2 4" key="3">
    <citation type="journal article" date="2024" name="Syst. Appl. Microbiol.">
        <title>Helicobacter cappadocius sp. nov., from lizards: The first psychrotrophic Helicobacter species.</title>
        <authorList>
            <person name="Aydin F."/>
            <person name="Tarhane S."/>
            <person name="Karakaya E."/>
            <person name="Abay S."/>
            <person name="Kayman T."/>
            <person name="Guran O."/>
            <person name="Bozkurt E."/>
            <person name="Uzum N."/>
            <person name="Avci A."/>
            <person name="Olgun K."/>
            <person name="Jablonski D."/>
            <person name="Guran C."/>
            <person name="Burcin Saticioglu I."/>
        </authorList>
    </citation>
    <scope>NUCLEOTIDE SEQUENCE [LARGE SCALE GENOMIC DNA]</scope>
    <source>
        <strain evidence="2">Faydin-H75</strain>
        <strain evidence="4">faydin-H76</strain>
    </source>
</reference>
<evidence type="ECO:0000313" key="5">
    <source>
        <dbReference type="Proteomes" id="UP001240777"/>
    </source>
</evidence>
<reference evidence="3 5" key="1">
    <citation type="submission" date="2023-07" db="EMBL/GenBank/DDBJ databases">
        <title>Unpublished Manusciprt.</title>
        <authorList>
            <person name="Aydin F."/>
            <person name="Tarhane S."/>
            <person name="Saticioglu I.B."/>
            <person name="Karakaya E."/>
            <person name="Abay S."/>
            <person name="Guran O."/>
            <person name="Bozkurt E."/>
            <person name="Uzum N."/>
            <person name="Olgun K."/>
            <person name="Jablonski D."/>
        </authorList>
    </citation>
    <scope>NUCLEOTIDE SEQUENCE</scope>
    <source>
        <strain evidence="5">faydin-H75</strain>
        <strain evidence="3">Faydin-H76</strain>
    </source>
</reference>
<sequence>MEINSQLPQTSLYNLFNAQKEQNETAQTQTTPTEPIKKISSPIKEDNTPTDSQSKQRETYGLLVLELMSNDEYNAFKRATAGMSEGDKMLAAQSLYSLTNFYNGKYNPELQQNTKISTNPYEKNAQKAFGIQTQNLNSFLERYKNAYQSSNEFDIML</sequence>
<name>A0AA90PKG9_9HELI</name>
<evidence type="ECO:0000256" key="1">
    <source>
        <dbReference type="SAM" id="MobiDB-lite"/>
    </source>
</evidence>
<organism evidence="3 4">
    <name type="scientific">Helicobacter cappadocius</name>
    <dbReference type="NCBI Taxonomy" id="3063998"/>
    <lineage>
        <taxon>Bacteria</taxon>
        <taxon>Pseudomonadati</taxon>
        <taxon>Campylobacterota</taxon>
        <taxon>Epsilonproteobacteria</taxon>
        <taxon>Campylobacterales</taxon>
        <taxon>Helicobacteraceae</taxon>
        <taxon>Helicobacter</taxon>
    </lineage>
</organism>
<evidence type="ECO:0000313" key="3">
    <source>
        <dbReference type="EMBL" id="MDP2539145.1"/>
    </source>
</evidence>
<gene>
    <name evidence="2" type="ORF">Q5I04_04770</name>
    <name evidence="3" type="ORF">Q5I06_05085</name>
</gene>
<evidence type="ECO:0000313" key="2">
    <source>
        <dbReference type="EMBL" id="MDO7253221.1"/>
    </source>
</evidence>
<keyword evidence="5" id="KW-1185">Reference proteome</keyword>